<comment type="similarity">
    <text evidence="2 14 15">Belongs to the TonB-dependent receptor family.</text>
</comment>
<feature type="signal peptide" evidence="16">
    <location>
        <begin position="1"/>
        <end position="22"/>
    </location>
</feature>
<evidence type="ECO:0000256" key="9">
    <source>
        <dbReference type="ARBA" id="ARBA00023065"/>
    </source>
</evidence>
<keyword evidence="7 16" id="KW-0732">Signal</keyword>
<evidence type="ECO:0000256" key="16">
    <source>
        <dbReference type="SAM" id="SignalP"/>
    </source>
</evidence>
<dbReference type="Pfam" id="PF13715">
    <property type="entry name" value="CarbopepD_reg_2"/>
    <property type="match status" value="1"/>
</dbReference>
<keyword evidence="5" id="KW-0410">Iron transport</keyword>
<dbReference type="GO" id="GO:0015891">
    <property type="term" value="P:siderophore transport"/>
    <property type="evidence" value="ECO:0007669"/>
    <property type="project" value="InterPro"/>
</dbReference>
<evidence type="ECO:0000256" key="12">
    <source>
        <dbReference type="ARBA" id="ARBA00023170"/>
    </source>
</evidence>
<evidence type="ECO:0000256" key="1">
    <source>
        <dbReference type="ARBA" id="ARBA00004571"/>
    </source>
</evidence>
<evidence type="ECO:0000256" key="11">
    <source>
        <dbReference type="ARBA" id="ARBA00023136"/>
    </source>
</evidence>
<comment type="subcellular location">
    <subcellularLocation>
        <location evidence="1 14">Cell outer membrane</location>
        <topology evidence="1 14">Multi-pass membrane protein</topology>
    </subcellularLocation>
</comment>
<dbReference type="Pfam" id="PF00593">
    <property type="entry name" value="TonB_dep_Rec_b-barrel"/>
    <property type="match status" value="1"/>
</dbReference>
<keyword evidence="20" id="KW-1185">Reference proteome</keyword>
<dbReference type="Pfam" id="PF07715">
    <property type="entry name" value="Plug"/>
    <property type="match status" value="1"/>
</dbReference>
<evidence type="ECO:0000256" key="14">
    <source>
        <dbReference type="PROSITE-ProRule" id="PRU01360"/>
    </source>
</evidence>
<dbReference type="AlphaFoldDB" id="A0A1G9YR91"/>
<evidence type="ECO:0000256" key="5">
    <source>
        <dbReference type="ARBA" id="ARBA00022496"/>
    </source>
</evidence>
<evidence type="ECO:0000259" key="18">
    <source>
        <dbReference type="Pfam" id="PF07715"/>
    </source>
</evidence>
<keyword evidence="4 14" id="KW-1134">Transmembrane beta strand</keyword>
<dbReference type="InterPro" id="IPR010105">
    <property type="entry name" value="TonB_sidphr_rcpt"/>
</dbReference>
<dbReference type="InterPro" id="IPR039426">
    <property type="entry name" value="TonB-dep_rcpt-like"/>
</dbReference>
<dbReference type="PANTHER" id="PTHR32552">
    <property type="entry name" value="FERRICHROME IRON RECEPTOR-RELATED"/>
    <property type="match status" value="1"/>
</dbReference>
<evidence type="ECO:0000256" key="10">
    <source>
        <dbReference type="ARBA" id="ARBA00023077"/>
    </source>
</evidence>
<dbReference type="GO" id="GO:0030246">
    <property type="term" value="F:carbohydrate binding"/>
    <property type="evidence" value="ECO:0007669"/>
    <property type="project" value="InterPro"/>
</dbReference>
<accession>A0A1G9YR91</accession>
<keyword evidence="9" id="KW-0406">Ion transport</keyword>
<dbReference type="RefSeq" id="WP_074609432.1">
    <property type="nucleotide sequence ID" value="NZ_FNGY01000006.1"/>
</dbReference>
<protein>
    <submittedName>
        <fullName evidence="19">Iron complex outermembrane recepter protein</fullName>
    </submittedName>
</protein>
<dbReference type="PROSITE" id="PS52016">
    <property type="entry name" value="TONB_DEPENDENT_REC_3"/>
    <property type="match status" value="1"/>
</dbReference>
<dbReference type="GO" id="GO:0015344">
    <property type="term" value="F:siderophore uptake transmembrane transporter activity"/>
    <property type="evidence" value="ECO:0007669"/>
    <property type="project" value="TreeGrafter"/>
</dbReference>
<name>A0A1G9YR91_9SPHI</name>
<evidence type="ECO:0000256" key="4">
    <source>
        <dbReference type="ARBA" id="ARBA00022452"/>
    </source>
</evidence>
<dbReference type="InterPro" id="IPR012910">
    <property type="entry name" value="Plug_dom"/>
</dbReference>
<dbReference type="EMBL" id="FNGY01000006">
    <property type="protein sequence ID" value="SDN11602.1"/>
    <property type="molecule type" value="Genomic_DNA"/>
</dbReference>
<dbReference type="InterPro" id="IPR013784">
    <property type="entry name" value="Carb-bd-like_fold"/>
</dbReference>
<dbReference type="Gene3D" id="2.60.40.1120">
    <property type="entry name" value="Carboxypeptidase-like, regulatory domain"/>
    <property type="match status" value="1"/>
</dbReference>
<evidence type="ECO:0000256" key="13">
    <source>
        <dbReference type="ARBA" id="ARBA00023237"/>
    </source>
</evidence>
<dbReference type="SUPFAM" id="SSF49452">
    <property type="entry name" value="Starch-binding domain-like"/>
    <property type="match status" value="1"/>
</dbReference>
<sequence length="826" mass="90259">MKHLYKLLSFTLLLILSANTFAQLASAPARGSITGKVRSKDGQPAGYVNVQIIENNRRTLTKEDGTFSFHNLKAAEYTIKTSYVGLQVQSQKVTVTEGQTATVDFILSENSSELNEVIIAGTNSQNLKPVTLGKIAISPRDLPQAVQLISSVTIADQQMNRLSDALKNVNGVAFGANRGGVNGETFYARGYALGTNNVFKNGARTTTGGMPETSTLESIEILKGSAALLYGGVSGGAVVNMITKKPKFNYGGEVSMRAGSYDLYKPTADIYGPIAKDLAFRVIGNYENAGSFRDDVTSKRVYVNPSLLYNAGKNTEILIQGDYLKSDFTPDFGIGTVGNKLPQNIGRNVFLNTQWAYNKTNTTTAQANLTHKFNDNWKLNVIAALQSYNRNYFSSERPFAAQDGTWNRALTRSKTEETTFNQQINLNGSVKTGSIQHTILVGADADQSKTKAYGYSVPNNLTDPVTKSKYYDQVNITNGSSFNIPSNNNLPETPLISDTQTPIYRMGAFIQDLVAVTDQFKVLAGIRYTFQKTPRTATTDYLTGQKTINKNGIDKSKTESAFSPKVGLIYEPFKTTSVYVSYANNFTSNAGLDINTNSPMDPSIIDQYEAGIKNDFLDGRLSANLTVYRILNNKFAQTALFDAQGMPNSDTNRKEFTGKTASDGLELDITGTIVKGLNFLAGYSYNFMRYKKTLEETKDNTGKVIIPGGIKEGERLVGTTKNTANASLFYTLQNGDLKGLKLGASAYYTGDRNGGRNTNKSGTSTGIIPLGAFTTFDLSAGYSWKKLSLLAKVANITNELNYFVHENYSVNPIAPRQFITTLSYKF</sequence>
<dbReference type="InterPro" id="IPR037066">
    <property type="entry name" value="Plug_dom_sf"/>
</dbReference>
<keyword evidence="3 14" id="KW-0813">Transport</keyword>
<dbReference type="Gene3D" id="2.40.170.20">
    <property type="entry name" value="TonB-dependent receptor, beta-barrel domain"/>
    <property type="match status" value="1"/>
</dbReference>
<feature type="domain" description="TonB-dependent receptor plug" evidence="18">
    <location>
        <begin position="139"/>
        <end position="237"/>
    </location>
</feature>
<evidence type="ECO:0000256" key="6">
    <source>
        <dbReference type="ARBA" id="ARBA00022692"/>
    </source>
</evidence>
<gene>
    <name evidence="19" type="ORF">SAMN05421820_106207</name>
</gene>
<evidence type="ECO:0000256" key="15">
    <source>
        <dbReference type="RuleBase" id="RU003357"/>
    </source>
</evidence>
<keyword evidence="10 15" id="KW-0798">TonB box</keyword>
<dbReference type="PANTHER" id="PTHR32552:SF68">
    <property type="entry name" value="FERRICHROME OUTER MEMBRANE TRANSPORTER_PHAGE RECEPTOR"/>
    <property type="match status" value="1"/>
</dbReference>
<dbReference type="SUPFAM" id="SSF56935">
    <property type="entry name" value="Porins"/>
    <property type="match status" value="1"/>
</dbReference>
<dbReference type="InterPro" id="IPR036942">
    <property type="entry name" value="Beta-barrel_TonB_sf"/>
</dbReference>
<feature type="chain" id="PRO_5010384113" evidence="16">
    <location>
        <begin position="23"/>
        <end position="826"/>
    </location>
</feature>
<keyword evidence="12" id="KW-0675">Receptor</keyword>
<dbReference type="OrthoDB" id="9758472at2"/>
<keyword evidence="6 14" id="KW-0812">Transmembrane</keyword>
<proteinExistence type="inferred from homology"/>
<evidence type="ECO:0000313" key="20">
    <source>
        <dbReference type="Proteomes" id="UP000183200"/>
    </source>
</evidence>
<reference evidence="20" key="1">
    <citation type="submission" date="2016-10" db="EMBL/GenBank/DDBJ databases">
        <authorList>
            <person name="Varghese N."/>
            <person name="Submissions S."/>
        </authorList>
    </citation>
    <scope>NUCLEOTIDE SEQUENCE [LARGE SCALE GENOMIC DNA]</scope>
    <source>
        <strain evidence="20">DSM 19110</strain>
    </source>
</reference>
<evidence type="ECO:0000256" key="8">
    <source>
        <dbReference type="ARBA" id="ARBA00023004"/>
    </source>
</evidence>
<evidence type="ECO:0000256" key="7">
    <source>
        <dbReference type="ARBA" id="ARBA00022729"/>
    </source>
</evidence>
<evidence type="ECO:0000259" key="17">
    <source>
        <dbReference type="Pfam" id="PF00593"/>
    </source>
</evidence>
<dbReference type="InterPro" id="IPR000531">
    <property type="entry name" value="Beta-barrel_TonB"/>
</dbReference>
<evidence type="ECO:0000313" key="19">
    <source>
        <dbReference type="EMBL" id="SDN11602.1"/>
    </source>
</evidence>
<evidence type="ECO:0000256" key="2">
    <source>
        <dbReference type="ARBA" id="ARBA00009810"/>
    </source>
</evidence>
<keyword evidence="11 14" id="KW-0472">Membrane</keyword>
<dbReference type="Gene3D" id="2.170.130.10">
    <property type="entry name" value="TonB-dependent receptor, plug domain"/>
    <property type="match status" value="1"/>
</dbReference>
<dbReference type="CDD" id="cd01347">
    <property type="entry name" value="ligand_gated_channel"/>
    <property type="match status" value="1"/>
</dbReference>
<keyword evidence="13 14" id="KW-0998">Cell outer membrane</keyword>
<dbReference type="GO" id="GO:0009279">
    <property type="term" value="C:cell outer membrane"/>
    <property type="evidence" value="ECO:0007669"/>
    <property type="project" value="UniProtKB-SubCell"/>
</dbReference>
<feature type="domain" description="TonB-dependent receptor-like beta-barrel" evidence="17">
    <location>
        <begin position="320"/>
        <end position="796"/>
    </location>
</feature>
<dbReference type="GO" id="GO:0038023">
    <property type="term" value="F:signaling receptor activity"/>
    <property type="evidence" value="ECO:0007669"/>
    <property type="project" value="InterPro"/>
</dbReference>
<organism evidence="19 20">
    <name type="scientific">Pedobacter steynii</name>
    <dbReference type="NCBI Taxonomy" id="430522"/>
    <lineage>
        <taxon>Bacteria</taxon>
        <taxon>Pseudomonadati</taxon>
        <taxon>Bacteroidota</taxon>
        <taxon>Sphingobacteriia</taxon>
        <taxon>Sphingobacteriales</taxon>
        <taxon>Sphingobacteriaceae</taxon>
        <taxon>Pedobacter</taxon>
    </lineage>
</organism>
<dbReference type="NCBIfam" id="TIGR01783">
    <property type="entry name" value="TonB-siderophor"/>
    <property type="match status" value="1"/>
</dbReference>
<evidence type="ECO:0000256" key="3">
    <source>
        <dbReference type="ARBA" id="ARBA00022448"/>
    </source>
</evidence>
<dbReference type="Proteomes" id="UP000183200">
    <property type="component" value="Unassembled WGS sequence"/>
</dbReference>
<keyword evidence="8" id="KW-0408">Iron</keyword>